<dbReference type="Pfam" id="PF00483">
    <property type="entry name" value="NTP_transferase"/>
    <property type="match status" value="1"/>
</dbReference>
<evidence type="ECO:0000256" key="1">
    <source>
        <dbReference type="ARBA" id="ARBA00022679"/>
    </source>
</evidence>
<protein>
    <recommendedName>
        <fullName evidence="3">Nucleotidyl transferase domain-containing protein</fullName>
    </recommendedName>
</protein>
<evidence type="ECO:0000313" key="5">
    <source>
        <dbReference type="Proteomes" id="UP000473648"/>
    </source>
</evidence>
<gene>
    <name evidence="4" type="ORF">FRC53_10155</name>
</gene>
<dbReference type="PANTHER" id="PTHR43584">
    <property type="entry name" value="NUCLEOTIDYL TRANSFERASE"/>
    <property type="match status" value="1"/>
</dbReference>
<name>A0A6L5GU17_9FIRM</name>
<keyword evidence="2" id="KW-0548">Nucleotidyltransferase</keyword>
<dbReference type="PANTHER" id="PTHR43584:SF5">
    <property type="entry name" value="PROTEIN LICC"/>
    <property type="match status" value="1"/>
</dbReference>
<dbReference type="InterPro" id="IPR029044">
    <property type="entry name" value="Nucleotide-diphossugar_trans"/>
</dbReference>
<comment type="caution">
    <text evidence="4">The sequence shown here is derived from an EMBL/GenBank/DDBJ whole genome shotgun (WGS) entry which is preliminary data.</text>
</comment>
<reference evidence="4" key="1">
    <citation type="journal article" date="2020" name="Appl. Environ. Microbiol.">
        <title>Medium-Chain Fatty Acid Synthesis by 'Candidatus Weimeria bifida' gen. nov., sp. nov., and 'Candidatus Pseudoramibacter fermentans' sp. nov.</title>
        <authorList>
            <person name="Scarborough M.J."/>
            <person name="Myers K.S."/>
            <person name="Donohue T.J."/>
            <person name="Noguera D.R."/>
        </authorList>
    </citation>
    <scope>NUCLEOTIDE SEQUENCE</scope>
    <source>
        <strain evidence="4">EUB1.1</strain>
    </source>
</reference>
<dbReference type="GO" id="GO:0016779">
    <property type="term" value="F:nucleotidyltransferase activity"/>
    <property type="evidence" value="ECO:0007669"/>
    <property type="project" value="UniProtKB-KW"/>
</dbReference>
<accession>A0A6L5GU17</accession>
<keyword evidence="1" id="KW-0808">Transferase</keyword>
<dbReference type="Proteomes" id="UP000473648">
    <property type="component" value="Unassembled WGS sequence"/>
</dbReference>
<evidence type="ECO:0000259" key="3">
    <source>
        <dbReference type="Pfam" id="PF00483"/>
    </source>
</evidence>
<feature type="domain" description="Nucleotidyl transferase" evidence="3">
    <location>
        <begin position="61"/>
        <end position="178"/>
    </location>
</feature>
<dbReference type="AlphaFoldDB" id="A0A6L5GU17"/>
<sequence length="207" mass="23607">MSIYRVLPYKKIADDVKLSQSIVIKTLKDLEERGDIKIINGTIELTSWVLEALEPYRVKRAVIMDAGFGSRMMPATKNCPKPMVKINGKRIIETQLDALIDAGIKDITIVRGYRREKYDELLSKYPFLKFIDNDDYDKTNNISSVIKALDRIKGGTYLNEADLYITNSDVITKYQYTSNILGSYSLETDDWSFRMKDGGQVQNVGVN</sequence>
<dbReference type="InterPro" id="IPR005835">
    <property type="entry name" value="NTP_transferase_dom"/>
</dbReference>
<organism evidence="4 5">
    <name type="scientific">Candidatus Pseudoramibacter fermentans</name>
    <dbReference type="NCBI Taxonomy" id="2594427"/>
    <lineage>
        <taxon>Bacteria</taxon>
        <taxon>Bacillati</taxon>
        <taxon>Bacillota</taxon>
        <taxon>Clostridia</taxon>
        <taxon>Eubacteriales</taxon>
        <taxon>Eubacteriaceae</taxon>
        <taxon>Pseudoramibacter</taxon>
    </lineage>
</organism>
<keyword evidence="5" id="KW-1185">Reference proteome</keyword>
<dbReference type="InterPro" id="IPR050065">
    <property type="entry name" value="GlmU-like"/>
</dbReference>
<evidence type="ECO:0000313" key="4">
    <source>
        <dbReference type="EMBL" id="MQM73745.1"/>
    </source>
</evidence>
<evidence type="ECO:0000256" key="2">
    <source>
        <dbReference type="ARBA" id="ARBA00022695"/>
    </source>
</evidence>
<dbReference type="EMBL" id="VOGB01000010">
    <property type="protein sequence ID" value="MQM73745.1"/>
    <property type="molecule type" value="Genomic_DNA"/>
</dbReference>
<proteinExistence type="predicted"/>
<dbReference type="Gene3D" id="3.90.550.10">
    <property type="entry name" value="Spore Coat Polysaccharide Biosynthesis Protein SpsA, Chain A"/>
    <property type="match status" value="1"/>
</dbReference>
<dbReference type="SUPFAM" id="SSF53448">
    <property type="entry name" value="Nucleotide-diphospho-sugar transferases"/>
    <property type="match status" value="1"/>
</dbReference>